<dbReference type="InterPro" id="IPR029044">
    <property type="entry name" value="Nucleotide-diphossugar_trans"/>
</dbReference>
<feature type="signal peptide" evidence="2">
    <location>
        <begin position="1"/>
        <end position="30"/>
    </location>
</feature>
<organism evidence="3 4">
    <name type="scientific">Rhizodiscina lignyota</name>
    <dbReference type="NCBI Taxonomy" id="1504668"/>
    <lineage>
        <taxon>Eukaryota</taxon>
        <taxon>Fungi</taxon>
        <taxon>Dikarya</taxon>
        <taxon>Ascomycota</taxon>
        <taxon>Pezizomycotina</taxon>
        <taxon>Dothideomycetes</taxon>
        <taxon>Pleosporomycetidae</taxon>
        <taxon>Aulographales</taxon>
        <taxon>Rhizodiscinaceae</taxon>
        <taxon>Rhizodiscina</taxon>
    </lineage>
</organism>
<keyword evidence="4" id="KW-1185">Reference proteome</keyword>
<accession>A0A9P4IRX6</accession>
<dbReference type="SUPFAM" id="SSF53448">
    <property type="entry name" value="Nucleotide-diphospho-sugar transferases"/>
    <property type="match status" value="1"/>
</dbReference>
<protein>
    <submittedName>
        <fullName evidence="3">Nucleotide-diphospho-sugar transferase</fullName>
    </submittedName>
</protein>
<keyword evidence="3" id="KW-0808">Transferase</keyword>
<comment type="caution">
    <text evidence="3">The sequence shown here is derived from an EMBL/GenBank/DDBJ whole genome shotgun (WGS) entry which is preliminary data.</text>
</comment>
<reference evidence="3" key="1">
    <citation type="journal article" date="2020" name="Stud. Mycol.">
        <title>101 Dothideomycetes genomes: a test case for predicting lifestyles and emergence of pathogens.</title>
        <authorList>
            <person name="Haridas S."/>
            <person name="Albert R."/>
            <person name="Binder M."/>
            <person name="Bloem J."/>
            <person name="Labutti K."/>
            <person name="Salamov A."/>
            <person name="Andreopoulos B."/>
            <person name="Baker S."/>
            <person name="Barry K."/>
            <person name="Bills G."/>
            <person name="Bluhm B."/>
            <person name="Cannon C."/>
            <person name="Castanera R."/>
            <person name="Culley D."/>
            <person name="Daum C."/>
            <person name="Ezra D."/>
            <person name="Gonzalez J."/>
            <person name="Henrissat B."/>
            <person name="Kuo A."/>
            <person name="Liang C."/>
            <person name="Lipzen A."/>
            <person name="Lutzoni F."/>
            <person name="Magnuson J."/>
            <person name="Mondo S."/>
            <person name="Nolan M."/>
            <person name="Ohm R."/>
            <person name="Pangilinan J."/>
            <person name="Park H.-J."/>
            <person name="Ramirez L."/>
            <person name="Alfaro M."/>
            <person name="Sun H."/>
            <person name="Tritt A."/>
            <person name="Yoshinaga Y."/>
            <person name="Zwiers L.-H."/>
            <person name="Turgeon B."/>
            <person name="Goodwin S."/>
            <person name="Spatafora J."/>
            <person name="Crous P."/>
            <person name="Grigoriev I."/>
        </authorList>
    </citation>
    <scope>NUCLEOTIDE SEQUENCE</scope>
    <source>
        <strain evidence="3">CBS 133067</strain>
    </source>
</reference>
<gene>
    <name evidence="3" type="ORF">NA57DRAFT_71142</name>
</gene>
<evidence type="ECO:0000313" key="4">
    <source>
        <dbReference type="Proteomes" id="UP000799772"/>
    </source>
</evidence>
<dbReference type="GO" id="GO:0016740">
    <property type="term" value="F:transferase activity"/>
    <property type="evidence" value="ECO:0007669"/>
    <property type="project" value="UniProtKB-KW"/>
</dbReference>
<name>A0A9P4IRX6_9PEZI</name>
<evidence type="ECO:0000256" key="2">
    <source>
        <dbReference type="SAM" id="SignalP"/>
    </source>
</evidence>
<dbReference type="OrthoDB" id="2014201at2759"/>
<dbReference type="AlphaFoldDB" id="A0A9P4IRX6"/>
<sequence length="379" mass="43617">MMVRDRRPAFIGFCAVAALLLLAALYHVSGAHSVKPWAFRHPGQSHGEYTALKQGSDYNDDDSEVQSSQLQSTLEGDSDESEGHTGKWAYVTFLACKEDDKPEDPYFTAARTLTYQLLHHPKTKTNRNIPLVILVPSYLGRRKLDILTDEGATIVEIDPMELPDDWQPESGLRASVEFSKLRMWEMKQYDRILYIDSATLVTRCLDDIWDADFVSADMRTLGKIEASGGDKEDLPSKYFMMGVSDTGDSKHPFPPKETTWMGDGFFMLKPNRRLFWYYESLLKNPGKFDMNRYLAGLLNYAHRPDGPQPWKSFKPGKWSVNYPGPQDLEGQVATMHTKFWEKANREWLSEQLVEKWWRIQGQMEGFWLRRGYGAPKTFD</sequence>
<feature type="chain" id="PRO_5040432954" evidence="2">
    <location>
        <begin position="31"/>
        <end position="379"/>
    </location>
</feature>
<evidence type="ECO:0000313" key="3">
    <source>
        <dbReference type="EMBL" id="KAF2104943.1"/>
    </source>
</evidence>
<dbReference type="Gene3D" id="3.90.550.10">
    <property type="entry name" value="Spore Coat Polysaccharide Biosynthesis Protein SpsA, Chain A"/>
    <property type="match status" value="1"/>
</dbReference>
<dbReference type="EMBL" id="ML978121">
    <property type="protein sequence ID" value="KAF2104943.1"/>
    <property type="molecule type" value="Genomic_DNA"/>
</dbReference>
<keyword evidence="2" id="KW-0732">Signal</keyword>
<dbReference type="InterPro" id="IPR050587">
    <property type="entry name" value="GNT1/Glycosyltrans_8"/>
</dbReference>
<feature type="compositionally biased region" description="Polar residues" evidence="1">
    <location>
        <begin position="65"/>
        <end position="75"/>
    </location>
</feature>
<feature type="region of interest" description="Disordered" evidence="1">
    <location>
        <begin position="49"/>
        <end position="83"/>
    </location>
</feature>
<proteinExistence type="predicted"/>
<evidence type="ECO:0000256" key="1">
    <source>
        <dbReference type="SAM" id="MobiDB-lite"/>
    </source>
</evidence>
<dbReference type="Proteomes" id="UP000799772">
    <property type="component" value="Unassembled WGS sequence"/>
</dbReference>
<dbReference type="PANTHER" id="PTHR11183">
    <property type="entry name" value="GLYCOGENIN SUBFAMILY MEMBER"/>
    <property type="match status" value="1"/>
</dbReference>